<protein>
    <submittedName>
        <fullName evidence="1">Uncharacterized protein</fullName>
    </submittedName>
</protein>
<gene>
    <name evidence="1" type="ORF">FHX42_002119</name>
</gene>
<dbReference type="EMBL" id="JACGWZ010000002">
    <property type="protein sequence ID" value="MBA8824772.1"/>
    <property type="molecule type" value="Genomic_DNA"/>
</dbReference>
<proteinExistence type="predicted"/>
<name>A0A839DS00_9PSEU</name>
<dbReference type="RefSeq" id="WP_182543990.1">
    <property type="nucleotide sequence ID" value="NZ_JACGWZ010000002.1"/>
</dbReference>
<sequence>MRITAVIVGLAVVVGAVGYFVGGQWIAPIQNRAVSICAELGGYDSGGSVSWRVGVPAGWVCHHPGGQTFLGWTAPFEESYYHTPTR</sequence>
<evidence type="ECO:0000313" key="1">
    <source>
        <dbReference type="EMBL" id="MBA8824772.1"/>
    </source>
</evidence>
<evidence type="ECO:0000313" key="2">
    <source>
        <dbReference type="Proteomes" id="UP000569329"/>
    </source>
</evidence>
<dbReference type="AlphaFoldDB" id="A0A839DS00"/>
<accession>A0A839DS00</accession>
<keyword evidence="2" id="KW-1185">Reference proteome</keyword>
<reference evidence="1 2" key="1">
    <citation type="submission" date="2020-07" db="EMBL/GenBank/DDBJ databases">
        <title>Sequencing the genomes of 1000 actinobacteria strains.</title>
        <authorList>
            <person name="Klenk H.-P."/>
        </authorList>
    </citation>
    <scope>NUCLEOTIDE SEQUENCE [LARGE SCALE GENOMIC DNA]</scope>
    <source>
        <strain evidence="1 2">DSM 45975</strain>
    </source>
</reference>
<comment type="caution">
    <text evidence="1">The sequence shown here is derived from an EMBL/GenBank/DDBJ whole genome shotgun (WGS) entry which is preliminary data.</text>
</comment>
<organism evidence="1 2">
    <name type="scientific">Halosaccharopolyspora lacisalsi</name>
    <dbReference type="NCBI Taxonomy" id="1000566"/>
    <lineage>
        <taxon>Bacteria</taxon>
        <taxon>Bacillati</taxon>
        <taxon>Actinomycetota</taxon>
        <taxon>Actinomycetes</taxon>
        <taxon>Pseudonocardiales</taxon>
        <taxon>Pseudonocardiaceae</taxon>
        <taxon>Halosaccharopolyspora</taxon>
    </lineage>
</organism>
<dbReference type="Proteomes" id="UP000569329">
    <property type="component" value="Unassembled WGS sequence"/>
</dbReference>